<accession>A0ABU5F6W9</accession>
<keyword evidence="2" id="KW-1185">Reference proteome</keyword>
<dbReference type="EMBL" id="JAXBLV010000225">
    <property type="protein sequence ID" value="MDY3562939.1"/>
    <property type="molecule type" value="Genomic_DNA"/>
</dbReference>
<reference evidence="2" key="1">
    <citation type="journal article" date="2023" name="Mar. Drugs">
        <title>Gemmata algarum, a Novel Planctomycete Isolated from an Algal Mat, Displays Antimicrobial Activity.</title>
        <authorList>
            <person name="Kumar G."/>
            <person name="Kallscheuer N."/>
            <person name="Kashif M."/>
            <person name="Ahamad S."/>
            <person name="Jagadeeshwari U."/>
            <person name="Pannikurungottu S."/>
            <person name="Haufschild T."/>
            <person name="Kabuu M."/>
            <person name="Sasikala C."/>
            <person name="Jogler C."/>
            <person name="Ramana C."/>
        </authorList>
    </citation>
    <scope>NUCLEOTIDE SEQUENCE [LARGE SCALE GENOMIC DNA]</scope>
    <source>
        <strain evidence="2">JC673</strain>
    </source>
</reference>
<organism evidence="1 2">
    <name type="scientific">Gemmata algarum</name>
    <dbReference type="NCBI Taxonomy" id="2975278"/>
    <lineage>
        <taxon>Bacteria</taxon>
        <taxon>Pseudomonadati</taxon>
        <taxon>Planctomycetota</taxon>
        <taxon>Planctomycetia</taxon>
        <taxon>Gemmatales</taxon>
        <taxon>Gemmataceae</taxon>
        <taxon>Gemmata</taxon>
    </lineage>
</organism>
<name>A0ABU5F6W9_9BACT</name>
<sequence length="41" mass="3991">MLTGTGAGAAPHAKRLDGRTLGVLDSFLVSDAGFAGGVFVG</sequence>
<comment type="caution">
    <text evidence="1">The sequence shown here is derived from an EMBL/GenBank/DDBJ whole genome shotgun (WGS) entry which is preliminary data.</text>
</comment>
<dbReference type="Proteomes" id="UP001272242">
    <property type="component" value="Unassembled WGS sequence"/>
</dbReference>
<gene>
    <name evidence="1" type="ORF">R5W23_004420</name>
</gene>
<dbReference type="RefSeq" id="WP_320689206.1">
    <property type="nucleotide sequence ID" value="NZ_JAXBLV010000225.1"/>
</dbReference>
<evidence type="ECO:0000313" key="1">
    <source>
        <dbReference type="EMBL" id="MDY3562939.1"/>
    </source>
</evidence>
<evidence type="ECO:0000313" key="2">
    <source>
        <dbReference type="Proteomes" id="UP001272242"/>
    </source>
</evidence>
<protein>
    <submittedName>
        <fullName evidence="1">Uncharacterized protein</fullName>
    </submittedName>
</protein>
<proteinExistence type="predicted"/>